<dbReference type="Proteomes" id="UP000027265">
    <property type="component" value="Unassembled WGS sequence"/>
</dbReference>
<reference evidence="2" key="1">
    <citation type="journal article" date="2014" name="Proc. Natl. Acad. Sci. U.S.A.">
        <title>Extensive sampling of basidiomycete genomes demonstrates inadequacy of the white-rot/brown-rot paradigm for wood decay fungi.</title>
        <authorList>
            <person name="Riley R."/>
            <person name="Salamov A.A."/>
            <person name="Brown D.W."/>
            <person name="Nagy L.G."/>
            <person name="Floudas D."/>
            <person name="Held B.W."/>
            <person name="Levasseur A."/>
            <person name="Lombard V."/>
            <person name="Morin E."/>
            <person name="Otillar R."/>
            <person name="Lindquist E.A."/>
            <person name="Sun H."/>
            <person name="LaButti K.M."/>
            <person name="Schmutz J."/>
            <person name="Jabbour D."/>
            <person name="Luo H."/>
            <person name="Baker S.E."/>
            <person name="Pisabarro A.G."/>
            <person name="Walton J.D."/>
            <person name="Blanchette R.A."/>
            <person name="Henrissat B."/>
            <person name="Martin F."/>
            <person name="Cullen D."/>
            <person name="Hibbett D.S."/>
            <person name="Grigoriev I.V."/>
        </authorList>
    </citation>
    <scope>NUCLEOTIDE SEQUENCE [LARGE SCALE GENOMIC DNA]</scope>
    <source>
        <strain evidence="2">MUCL 33604</strain>
    </source>
</reference>
<dbReference type="EMBL" id="KL197709">
    <property type="protein sequence ID" value="KDQ64861.1"/>
    <property type="molecule type" value="Genomic_DNA"/>
</dbReference>
<proteinExistence type="predicted"/>
<sequence>MLLIVLASTCPISFTRLVCRVPSYQLRSPMSLPGPVAIRIASCVQTITLLSILFRHCRAIREALTLSRGIPPPCTPRFWLSFTKSASRIHSVIWGCRVAATYRCRMFQQARSKFPCRVFLNDSPTLGPRAPGLIPPTRLMSDGLTFLFFSTPIIDSDGPEFSNLTGFVLHHT</sequence>
<dbReference type="AlphaFoldDB" id="A0A067QQB7"/>
<dbReference type="InParanoid" id="A0A067QQB7"/>
<accession>A0A067QQB7</accession>
<name>A0A067QQB7_9AGAM</name>
<evidence type="ECO:0000313" key="2">
    <source>
        <dbReference type="Proteomes" id="UP000027265"/>
    </source>
</evidence>
<keyword evidence="2" id="KW-1185">Reference proteome</keyword>
<organism evidence="1 2">
    <name type="scientific">Jaapia argillacea MUCL 33604</name>
    <dbReference type="NCBI Taxonomy" id="933084"/>
    <lineage>
        <taxon>Eukaryota</taxon>
        <taxon>Fungi</taxon>
        <taxon>Dikarya</taxon>
        <taxon>Basidiomycota</taxon>
        <taxon>Agaricomycotina</taxon>
        <taxon>Agaricomycetes</taxon>
        <taxon>Agaricomycetidae</taxon>
        <taxon>Jaapiales</taxon>
        <taxon>Jaapiaceae</taxon>
        <taxon>Jaapia</taxon>
    </lineage>
</organism>
<gene>
    <name evidence="1" type="ORF">JAAARDRAFT_240042</name>
</gene>
<dbReference type="HOGENOM" id="CLU_1555470_0_0_1"/>
<evidence type="ECO:0000313" key="1">
    <source>
        <dbReference type="EMBL" id="KDQ64861.1"/>
    </source>
</evidence>
<protein>
    <submittedName>
        <fullName evidence="1">Uncharacterized protein</fullName>
    </submittedName>
</protein>